<gene>
    <name evidence="19" type="primary">LOC108739657</name>
</gene>
<dbReference type="PANTHER" id="PTHR45765:SF1">
    <property type="entry name" value="METHIONINE--TRNA LIGASE, CYTOPLASMIC"/>
    <property type="match status" value="1"/>
</dbReference>
<evidence type="ECO:0000256" key="1">
    <source>
        <dbReference type="ARBA" id="ARBA00004496"/>
    </source>
</evidence>
<evidence type="ECO:0000256" key="4">
    <source>
        <dbReference type="ARBA" id="ARBA00018335"/>
    </source>
</evidence>
<dbReference type="InterPro" id="IPR041598">
    <property type="entry name" value="MARS_N"/>
</dbReference>
<evidence type="ECO:0000256" key="7">
    <source>
        <dbReference type="ARBA" id="ARBA00022598"/>
    </source>
</evidence>
<dbReference type="PROSITE" id="PS50405">
    <property type="entry name" value="GST_CTER"/>
    <property type="match status" value="1"/>
</dbReference>
<evidence type="ECO:0000256" key="12">
    <source>
        <dbReference type="ARBA" id="ARBA00023146"/>
    </source>
</evidence>
<dbReference type="InterPro" id="IPR033911">
    <property type="entry name" value="MetRS_core"/>
</dbReference>
<dbReference type="SUPFAM" id="SSF47323">
    <property type="entry name" value="Anticodon-binding domain of a subclass of class I aminoacyl-tRNA synthetases"/>
    <property type="match status" value="1"/>
</dbReference>
<dbReference type="Gene3D" id="1.20.1050.10">
    <property type="match status" value="1"/>
</dbReference>
<dbReference type="Gene3D" id="3.40.50.620">
    <property type="entry name" value="HUPs"/>
    <property type="match status" value="1"/>
</dbReference>
<keyword evidence="11 15" id="KW-0648">Protein biosynthesis</keyword>
<evidence type="ECO:0000256" key="9">
    <source>
        <dbReference type="ARBA" id="ARBA00022840"/>
    </source>
</evidence>
<dbReference type="PROSITE" id="PS51185">
    <property type="entry name" value="WHEP_TRS_2"/>
    <property type="match status" value="2"/>
</dbReference>
<dbReference type="InterPro" id="IPR000738">
    <property type="entry name" value="WHEP-TRS_dom"/>
</dbReference>
<dbReference type="GO" id="GO:0006431">
    <property type="term" value="P:methionyl-tRNA aminoacylation"/>
    <property type="evidence" value="ECO:0007669"/>
    <property type="project" value="InterPro"/>
</dbReference>
<evidence type="ECO:0000256" key="14">
    <source>
        <dbReference type="ARBA" id="ARBA00047364"/>
    </source>
</evidence>
<dbReference type="STRING" id="224129.A0A1W4X8J2"/>
<comment type="catalytic activity">
    <reaction evidence="14">
        <text>tRNA(Met) + L-methionine + ATP = L-methionyl-tRNA(Met) + AMP + diphosphate</text>
        <dbReference type="Rhea" id="RHEA:13481"/>
        <dbReference type="Rhea" id="RHEA-COMP:9667"/>
        <dbReference type="Rhea" id="RHEA-COMP:9698"/>
        <dbReference type="ChEBI" id="CHEBI:30616"/>
        <dbReference type="ChEBI" id="CHEBI:33019"/>
        <dbReference type="ChEBI" id="CHEBI:57844"/>
        <dbReference type="ChEBI" id="CHEBI:78442"/>
        <dbReference type="ChEBI" id="CHEBI:78530"/>
        <dbReference type="ChEBI" id="CHEBI:456215"/>
        <dbReference type="EC" id="6.1.1.10"/>
    </reaction>
</comment>
<dbReference type="SUPFAM" id="SSF57770">
    <property type="entry name" value="Methionyl-tRNA synthetase (MetRS), Zn-domain"/>
    <property type="match status" value="1"/>
</dbReference>
<feature type="domain" description="WHEP-TRS" evidence="17">
    <location>
        <begin position="910"/>
        <end position="966"/>
    </location>
</feature>
<feature type="domain" description="GST C-terminal" evidence="16">
    <location>
        <begin position="71"/>
        <end position="193"/>
    </location>
</feature>
<dbReference type="InterPro" id="IPR029038">
    <property type="entry name" value="MetRS_Zn"/>
</dbReference>
<dbReference type="PRINTS" id="PR01041">
    <property type="entry name" value="TRNASYNTHMET"/>
</dbReference>
<dbReference type="KEGG" id="apln:108739657"/>
<evidence type="ECO:0000256" key="5">
    <source>
        <dbReference type="ARBA" id="ARBA00022490"/>
    </source>
</evidence>
<comment type="subcellular location">
    <subcellularLocation>
        <location evidence="1">Cytoplasm</location>
    </subcellularLocation>
</comment>
<dbReference type="GeneID" id="108739657"/>
<dbReference type="InterPro" id="IPR010987">
    <property type="entry name" value="Glutathione-S-Trfase_C-like"/>
</dbReference>
<evidence type="ECO:0000256" key="2">
    <source>
        <dbReference type="ARBA" id="ARBA00005594"/>
    </source>
</evidence>
<dbReference type="FunFam" id="1.10.730.10:FF:000031">
    <property type="entry name" value="Putative Methionyl-tRNA synthetase"/>
    <property type="match status" value="1"/>
</dbReference>
<dbReference type="GO" id="GO:0005524">
    <property type="term" value="F:ATP binding"/>
    <property type="evidence" value="ECO:0007669"/>
    <property type="project" value="UniProtKB-KW"/>
</dbReference>
<dbReference type="SUPFAM" id="SSF47060">
    <property type="entry name" value="S15/NS1 RNA-binding domain"/>
    <property type="match status" value="2"/>
</dbReference>
<dbReference type="AlphaFoldDB" id="A0A1W4X8J2"/>
<dbReference type="GO" id="GO:0000049">
    <property type="term" value="F:tRNA binding"/>
    <property type="evidence" value="ECO:0007669"/>
    <property type="project" value="UniProtKB-KW"/>
</dbReference>
<keyword evidence="9 15" id="KW-0067">ATP-binding</keyword>
<dbReference type="InterPro" id="IPR014729">
    <property type="entry name" value="Rossmann-like_a/b/a_fold"/>
</dbReference>
<evidence type="ECO:0000256" key="15">
    <source>
        <dbReference type="RuleBase" id="RU363039"/>
    </source>
</evidence>
<dbReference type="InterPro" id="IPR036282">
    <property type="entry name" value="Glutathione-S-Trfase_C_sf"/>
</dbReference>
<dbReference type="Pfam" id="PF19303">
    <property type="entry name" value="Anticodon_3"/>
    <property type="match status" value="1"/>
</dbReference>
<sequence length="972" mass="109784">MVLTVYTNETNPSTLKILVAANFSKAEVNLKIVSSQERELQQPRHLPYLELEDSCNLFIPNAAAKFLFPSKDNEEVFVNEWLEWESSVLSPNIALLFGFPVKIEDRKEGLKRHLHYLNDAIRDFSTSQKQIIVSDVVIWSTLYPFYKDTDLSKEYLPELDDLNTWIKKLEQMEEFQKAVNGYEVKPGQPSYQVLLNSSKYLSPVNLAICPPCPSRPSIQTQTSIESVSVDDISKAKESWLKGSANLSKPKSDIIPVLPKPGEKNVLITSALPYVNNVPHLGNIIGCVLSADVFARYCRLCNYNTLFICGTDEYGTATETKALEEGLTPQQICDKYFEVHNSIYRWFNIGFDYFGRTTTPQQTILVQEMFQILNKNGFMFTETVDQLLCQKCNRYLADRFVEGGCPHLGCLYEDARGDQCDGCGKLVNATELRNPRCKVCGTTPVIRSSNQFFFDLPKLEPLLLCWMKQSSTGWSSNARIIGNSWLKEGLKPRCITRDLKWGVPVPLEGFRDKVFYVWFDAVLGYISITQRYTKEWAKWWKPEKGTEVKLYQFMAKDNVPFHAVIFPAILKGVNDGFITVSHIMATEYLNYEDGKFSKSRGIGVFGNDAQNTGIPSDVWRFYLLYVRPESQDSSFSWADLVTKNNSELLNNLGNFINRALVFAEKFFDSHIPNMNLLEDDFILLAQCTKELQAYVVSLENGKLRDGIRHILSISRYGNQYMQSMQPWVLVKGTSEDKERAGTVVGVCCNLVCLLATLLFPYMPETGRTIRNQLNAPNETFALTSLHPEIVQLLPSGHKLGKPVPLFAKIELSRVEELKTQFSGKQADSNGASKKEDNLSVTELEEAIKKQGDKVRNLKASGVEKAVWQPEVNILLDLKKKLEIAQKGTNIKQSSVKILNENGVLPCASPEEIKKLEERVQKQGDHVRQLKSSGSPKSEWQPQVNILLQLKARLAAALGAPPAKPDGKGKKSKN</sequence>
<dbReference type="Pfam" id="PF00458">
    <property type="entry name" value="WHEP-TRS"/>
    <property type="match status" value="2"/>
</dbReference>
<dbReference type="NCBIfam" id="TIGR00398">
    <property type="entry name" value="metG"/>
    <property type="match status" value="1"/>
</dbReference>
<evidence type="ECO:0000259" key="17">
    <source>
        <dbReference type="PROSITE" id="PS51185"/>
    </source>
</evidence>
<keyword evidence="8 15" id="KW-0547">Nucleotide-binding</keyword>
<dbReference type="NCBIfam" id="NF001100">
    <property type="entry name" value="PRK00133.1"/>
    <property type="match status" value="1"/>
</dbReference>
<keyword evidence="6" id="KW-0820">tRNA-binding</keyword>
<dbReference type="FunFam" id="1.10.287.10:FF:000014">
    <property type="entry name" value="Methionyl-tRNA synthetase"/>
    <property type="match status" value="2"/>
</dbReference>
<dbReference type="PROSITE" id="PS00178">
    <property type="entry name" value="AA_TRNA_LIGASE_I"/>
    <property type="match status" value="1"/>
</dbReference>
<dbReference type="Pfam" id="PF09334">
    <property type="entry name" value="tRNA-synt_1g"/>
    <property type="match status" value="1"/>
</dbReference>
<dbReference type="FunCoup" id="A0A1W4X8J2">
    <property type="interactions" value="1637"/>
</dbReference>
<dbReference type="SMART" id="SM00991">
    <property type="entry name" value="WHEP-TRS"/>
    <property type="match status" value="2"/>
</dbReference>
<dbReference type="InterPro" id="IPR015413">
    <property type="entry name" value="Methionyl/Leucyl_tRNA_Synth"/>
</dbReference>
<dbReference type="InterPro" id="IPR009080">
    <property type="entry name" value="tRNAsynth_Ia_anticodon-bd"/>
</dbReference>
<dbReference type="RefSeq" id="XP_018329162.1">
    <property type="nucleotide sequence ID" value="XM_018473660.2"/>
</dbReference>
<dbReference type="InterPro" id="IPR014758">
    <property type="entry name" value="Met-tRNA_synth"/>
</dbReference>
<dbReference type="GO" id="GO:0005829">
    <property type="term" value="C:cytosol"/>
    <property type="evidence" value="ECO:0007669"/>
    <property type="project" value="TreeGrafter"/>
</dbReference>
<protein>
    <recommendedName>
        <fullName evidence="4">Methionine--tRNA ligase, cytoplasmic</fullName>
        <ecNumber evidence="3">6.1.1.10</ecNumber>
    </recommendedName>
    <alternativeName>
        <fullName evidence="13">Methionyl-tRNA synthetase</fullName>
    </alternativeName>
</protein>
<dbReference type="Gene3D" id="2.20.28.20">
    <property type="entry name" value="Methionyl-tRNA synthetase, Zn-domain"/>
    <property type="match status" value="1"/>
</dbReference>
<keyword evidence="18" id="KW-1185">Reference proteome</keyword>
<evidence type="ECO:0000256" key="6">
    <source>
        <dbReference type="ARBA" id="ARBA00022555"/>
    </source>
</evidence>
<dbReference type="CDD" id="cd00939">
    <property type="entry name" value="MetRS_RNA"/>
    <property type="match status" value="2"/>
</dbReference>
<dbReference type="GO" id="GO:0004825">
    <property type="term" value="F:methionine-tRNA ligase activity"/>
    <property type="evidence" value="ECO:0007669"/>
    <property type="project" value="UniProtKB-EC"/>
</dbReference>
<evidence type="ECO:0000256" key="10">
    <source>
        <dbReference type="ARBA" id="ARBA00022884"/>
    </source>
</evidence>
<dbReference type="InterPro" id="IPR041872">
    <property type="entry name" value="Anticodon_Met"/>
</dbReference>
<dbReference type="Pfam" id="PF18485">
    <property type="entry name" value="GST_N_5"/>
    <property type="match status" value="1"/>
</dbReference>
<dbReference type="SUPFAM" id="SSF47616">
    <property type="entry name" value="GST C-terminal domain-like"/>
    <property type="match status" value="1"/>
</dbReference>
<evidence type="ECO:0000256" key="8">
    <source>
        <dbReference type="ARBA" id="ARBA00022741"/>
    </source>
</evidence>
<feature type="domain" description="WHEP-TRS" evidence="17">
    <location>
        <begin position="838"/>
        <end position="894"/>
    </location>
</feature>
<dbReference type="FunFam" id="2.20.28.20:FF:000001">
    <property type="entry name" value="Methionine--tRNA ligase"/>
    <property type="match status" value="1"/>
</dbReference>
<accession>A0A1W4X8J2</accession>
<dbReference type="InterPro" id="IPR023458">
    <property type="entry name" value="Met-tRNA_ligase_1"/>
</dbReference>
<dbReference type="EC" id="6.1.1.10" evidence="3"/>
<dbReference type="SUPFAM" id="SSF52374">
    <property type="entry name" value="Nucleotidylyl transferase"/>
    <property type="match status" value="1"/>
</dbReference>
<dbReference type="Gene3D" id="1.10.287.10">
    <property type="entry name" value="S15/NS1, RNA-binding"/>
    <property type="match status" value="2"/>
</dbReference>
<keyword evidence="10" id="KW-0694">RNA-binding</keyword>
<dbReference type="CTD" id="37177"/>
<dbReference type="CDD" id="cd07957">
    <property type="entry name" value="Anticodon_Ia_Met"/>
    <property type="match status" value="1"/>
</dbReference>
<dbReference type="Gene3D" id="3.40.30.10">
    <property type="entry name" value="Glutaredoxin"/>
    <property type="match status" value="1"/>
</dbReference>
<dbReference type="CDD" id="cd00814">
    <property type="entry name" value="MetRS_core"/>
    <property type="match status" value="1"/>
</dbReference>
<dbReference type="InterPro" id="IPR009068">
    <property type="entry name" value="uS15_NS1_RNA-bd_sf"/>
</dbReference>
<dbReference type="PANTHER" id="PTHR45765">
    <property type="entry name" value="METHIONINE--TRNA LIGASE"/>
    <property type="match status" value="1"/>
</dbReference>
<keyword evidence="12 15" id="KW-0030">Aminoacyl-tRNA synthetase</keyword>
<dbReference type="Proteomes" id="UP000192223">
    <property type="component" value="Unplaced"/>
</dbReference>
<name>A0A1W4X8J2_AGRPL</name>
<dbReference type="HAMAP" id="MF_00098">
    <property type="entry name" value="Met_tRNA_synth_type1"/>
    <property type="match status" value="1"/>
</dbReference>
<evidence type="ECO:0000259" key="16">
    <source>
        <dbReference type="PROSITE" id="PS50405"/>
    </source>
</evidence>
<dbReference type="InterPro" id="IPR001412">
    <property type="entry name" value="aa-tRNA-synth_I_CS"/>
</dbReference>
<dbReference type="InParanoid" id="A0A1W4X8J2"/>
<evidence type="ECO:0000256" key="13">
    <source>
        <dbReference type="ARBA" id="ARBA00030904"/>
    </source>
</evidence>
<evidence type="ECO:0000256" key="3">
    <source>
        <dbReference type="ARBA" id="ARBA00012838"/>
    </source>
</evidence>
<evidence type="ECO:0000313" key="18">
    <source>
        <dbReference type="Proteomes" id="UP000192223"/>
    </source>
</evidence>
<dbReference type="Gene3D" id="1.10.730.10">
    <property type="entry name" value="Isoleucyl-tRNA Synthetase, Domain 1"/>
    <property type="match status" value="1"/>
</dbReference>
<keyword evidence="7 15" id="KW-0436">Ligase</keyword>
<proteinExistence type="inferred from homology"/>
<evidence type="ECO:0000256" key="11">
    <source>
        <dbReference type="ARBA" id="ARBA00022917"/>
    </source>
</evidence>
<reference evidence="19" key="1">
    <citation type="submission" date="2025-08" db="UniProtKB">
        <authorList>
            <consortium name="RefSeq"/>
        </authorList>
    </citation>
    <scope>IDENTIFICATION</scope>
    <source>
        <tissue evidence="19">Entire body</tissue>
    </source>
</reference>
<dbReference type="OrthoDB" id="5844513at2759"/>
<comment type="similarity">
    <text evidence="2 15">Belongs to the class-I aminoacyl-tRNA synthetase family.</text>
</comment>
<keyword evidence="5" id="KW-0963">Cytoplasm</keyword>
<evidence type="ECO:0000313" key="19">
    <source>
        <dbReference type="RefSeq" id="XP_018329162.1"/>
    </source>
</evidence>
<dbReference type="GO" id="GO:0017101">
    <property type="term" value="C:aminoacyl-tRNA synthetase multienzyme complex"/>
    <property type="evidence" value="ECO:0007669"/>
    <property type="project" value="TreeGrafter"/>
</dbReference>
<organism evidence="18 19">
    <name type="scientific">Agrilus planipennis</name>
    <name type="common">Emerald ash borer</name>
    <name type="synonym">Agrilus marcopoli</name>
    <dbReference type="NCBI Taxonomy" id="224129"/>
    <lineage>
        <taxon>Eukaryota</taxon>
        <taxon>Metazoa</taxon>
        <taxon>Ecdysozoa</taxon>
        <taxon>Arthropoda</taxon>
        <taxon>Hexapoda</taxon>
        <taxon>Insecta</taxon>
        <taxon>Pterygota</taxon>
        <taxon>Neoptera</taxon>
        <taxon>Endopterygota</taxon>
        <taxon>Coleoptera</taxon>
        <taxon>Polyphaga</taxon>
        <taxon>Elateriformia</taxon>
        <taxon>Buprestoidea</taxon>
        <taxon>Buprestidae</taxon>
        <taxon>Agrilinae</taxon>
        <taxon>Agrilus</taxon>
    </lineage>
</organism>